<reference evidence="2 3" key="1">
    <citation type="submission" date="2014-09" db="EMBL/GenBank/DDBJ databases">
        <authorList>
            <person name="Magalhaes I.L.F."/>
            <person name="Oliveira U."/>
            <person name="Santos F.R."/>
            <person name="Vidigal T.H.D.A."/>
            <person name="Brescovit A.D."/>
            <person name="Santos A.J."/>
        </authorList>
    </citation>
    <scope>NUCLEOTIDE SEQUENCE [LARGE SCALE GENOMIC DNA]</scope>
</reference>
<accession>A0A0P1BKA6</accession>
<evidence type="ECO:0000313" key="2">
    <source>
        <dbReference type="EMBL" id="CEH16862.1"/>
    </source>
</evidence>
<feature type="region of interest" description="Disordered" evidence="1">
    <location>
        <begin position="1"/>
        <end position="38"/>
    </location>
</feature>
<dbReference type="EMBL" id="CCYA01000472">
    <property type="protein sequence ID" value="CEH16862.1"/>
    <property type="molecule type" value="Genomic_DNA"/>
</dbReference>
<proteinExistence type="predicted"/>
<name>A0A0P1BKA6_9BASI</name>
<keyword evidence="3" id="KW-1185">Reference proteome</keyword>
<evidence type="ECO:0000313" key="3">
    <source>
        <dbReference type="Proteomes" id="UP000054845"/>
    </source>
</evidence>
<dbReference type="Proteomes" id="UP000054845">
    <property type="component" value="Unassembled WGS sequence"/>
</dbReference>
<evidence type="ECO:0000256" key="1">
    <source>
        <dbReference type="SAM" id="MobiDB-lite"/>
    </source>
</evidence>
<organism evidence="2 3">
    <name type="scientific">Ceraceosorus bombacis</name>
    <dbReference type="NCBI Taxonomy" id="401625"/>
    <lineage>
        <taxon>Eukaryota</taxon>
        <taxon>Fungi</taxon>
        <taxon>Dikarya</taxon>
        <taxon>Basidiomycota</taxon>
        <taxon>Ustilaginomycotina</taxon>
        <taxon>Exobasidiomycetes</taxon>
        <taxon>Ceraceosorales</taxon>
        <taxon>Ceraceosoraceae</taxon>
        <taxon>Ceraceosorus</taxon>
    </lineage>
</organism>
<sequence>MHKAKADEVGATQSRRQESEPDSTRAGIAARKSKQAKQGHVTVFLATKLRRVLYGRVM</sequence>
<dbReference type="AlphaFoldDB" id="A0A0P1BKA6"/>
<protein>
    <submittedName>
        <fullName evidence="2">Uncharacterized protein</fullName>
    </submittedName>
</protein>